<dbReference type="AlphaFoldDB" id="A0ABD0N3P0"/>
<feature type="domain" description="VWF/SSPO/Zonadhesin-like cysteine-rich" evidence="2">
    <location>
        <begin position="47"/>
        <end position="103"/>
    </location>
</feature>
<dbReference type="Pfam" id="PF08742">
    <property type="entry name" value="C8"/>
    <property type="match status" value="1"/>
</dbReference>
<gene>
    <name evidence="3" type="ORF">M9458_050173</name>
</gene>
<dbReference type="Proteomes" id="UP001529510">
    <property type="component" value="Unassembled WGS sequence"/>
</dbReference>
<keyword evidence="4" id="KW-1185">Reference proteome</keyword>
<proteinExistence type="predicted"/>
<keyword evidence="1" id="KW-1015">Disulfide bond</keyword>
<dbReference type="PANTHER" id="PTHR11339:SF402">
    <property type="entry name" value="VWFD DOMAIN-CONTAINING PROTEIN"/>
    <property type="match status" value="1"/>
</dbReference>
<comment type="caution">
    <text evidence="3">The sequence shown here is derived from an EMBL/GenBank/DDBJ whole genome shotgun (WGS) entry which is preliminary data.</text>
</comment>
<reference evidence="3 4" key="1">
    <citation type="submission" date="2024-05" db="EMBL/GenBank/DDBJ databases">
        <title>Genome sequencing and assembly of Indian major carp, Cirrhinus mrigala (Hamilton, 1822).</title>
        <authorList>
            <person name="Mohindra V."/>
            <person name="Chowdhury L.M."/>
            <person name="Lal K."/>
            <person name="Jena J.K."/>
        </authorList>
    </citation>
    <scope>NUCLEOTIDE SEQUENCE [LARGE SCALE GENOMIC DNA]</scope>
    <source>
        <strain evidence="3">CM1030</strain>
        <tissue evidence="3">Blood</tissue>
    </source>
</reference>
<organism evidence="3 4">
    <name type="scientific">Cirrhinus mrigala</name>
    <name type="common">Mrigala</name>
    <dbReference type="NCBI Taxonomy" id="683832"/>
    <lineage>
        <taxon>Eukaryota</taxon>
        <taxon>Metazoa</taxon>
        <taxon>Chordata</taxon>
        <taxon>Craniata</taxon>
        <taxon>Vertebrata</taxon>
        <taxon>Euteleostomi</taxon>
        <taxon>Actinopterygii</taxon>
        <taxon>Neopterygii</taxon>
        <taxon>Teleostei</taxon>
        <taxon>Ostariophysi</taxon>
        <taxon>Cypriniformes</taxon>
        <taxon>Cyprinidae</taxon>
        <taxon>Labeoninae</taxon>
        <taxon>Labeonini</taxon>
        <taxon>Cirrhinus</taxon>
    </lineage>
</organism>
<name>A0ABD0N3P0_CIRMR</name>
<dbReference type="InterPro" id="IPR050780">
    <property type="entry name" value="Mucin_vWF_Thrombospondin_sf"/>
</dbReference>
<dbReference type="InterPro" id="IPR014853">
    <property type="entry name" value="VWF/SSPO/ZAN-like_Cys-rich_dom"/>
</dbReference>
<evidence type="ECO:0000259" key="2">
    <source>
        <dbReference type="SMART" id="SM00832"/>
    </source>
</evidence>
<evidence type="ECO:0000313" key="4">
    <source>
        <dbReference type="Proteomes" id="UP001529510"/>
    </source>
</evidence>
<protein>
    <recommendedName>
        <fullName evidence="2">VWF/SSPO/Zonadhesin-like cysteine-rich domain-containing protein</fullName>
    </recommendedName>
</protein>
<dbReference type="EMBL" id="JAMKFB020000025">
    <property type="protein sequence ID" value="KAL0155910.1"/>
    <property type="molecule type" value="Genomic_DNA"/>
</dbReference>
<dbReference type="SMART" id="SM00832">
    <property type="entry name" value="C8"/>
    <property type="match status" value="1"/>
</dbReference>
<sequence length="103" mass="11017">MIPGGILVDDCAVMADYWPAKGVNGEICTPPTALPTVGGGVKPTSKPCQAHSYCSLLNSELFKECHPYLPPKNFFLACEYDSCHMSNPAVVCSSLQTYARACS</sequence>
<accession>A0ABD0N3P0</accession>
<evidence type="ECO:0000256" key="1">
    <source>
        <dbReference type="ARBA" id="ARBA00023157"/>
    </source>
</evidence>
<evidence type="ECO:0000313" key="3">
    <source>
        <dbReference type="EMBL" id="KAL0155910.1"/>
    </source>
</evidence>
<dbReference type="PANTHER" id="PTHR11339">
    <property type="entry name" value="EXTRACELLULAR MATRIX GLYCOPROTEIN RELATED"/>
    <property type="match status" value="1"/>
</dbReference>
<feature type="non-terminal residue" evidence="3">
    <location>
        <position position="103"/>
    </location>
</feature>